<dbReference type="GO" id="GO:0003677">
    <property type="term" value="F:DNA binding"/>
    <property type="evidence" value="ECO:0007669"/>
    <property type="project" value="UniProtKB-KW"/>
</dbReference>
<dbReference type="Gene3D" id="1.10.10.10">
    <property type="entry name" value="Winged helix-like DNA-binding domain superfamily/Winged helix DNA-binding domain"/>
    <property type="match status" value="1"/>
</dbReference>
<reference evidence="7" key="1">
    <citation type="submission" date="2015-12" db="EMBL/GenBank/DDBJ databases">
        <authorList>
            <person name="Nair G.R."/>
            <person name="Kaur G."/>
            <person name="Mayilraj S."/>
        </authorList>
    </citation>
    <scope>NUCLEOTIDE SEQUENCE [LARGE SCALE GENOMIC DNA]</scope>
    <source>
        <strain evidence="7">CD08_4</strain>
    </source>
</reference>
<dbReference type="PANTHER" id="PTHR43537">
    <property type="entry name" value="TRANSCRIPTIONAL REGULATOR, GNTR FAMILY"/>
    <property type="match status" value="1"/>
</dbReference>
<organism evidence="6 7">
    <name type="scientific">Kocuria rosea subsp. polaris</name>
    <dbReference type="NCBI Taxonomy" id="136273"/>
    <lineage>
        <taxon>Bacteria</taxon>
        <taxon>Bacillati</taxon>
        <taxon>Actinomycetota</taxon>
        <taxon>Actinomycetes</taxon>
        <taxon>Micrococcales</taxon>
        <taxon>Micrococcaceae</taxon>
        <taxon>Kocuria</taxon>
    </lineage>
</organism>
<keyword evidence="3" id="KW-0804">Transcription</keyword>
<evidence type="ECO:0000313" key="6">
    <source>
        <dbReference type="EMBL" id="KUG61552.1"/>
    </source>
</evidence>
<dbReference type="InterPro" id="IPR036388">
    <property type="entry name" value="WH-like_DNA-bd_sf"/>
</dbReference>
<dbReference type="GO" id="GO:0003700">
    <property type="term" value="F:DNA-binding transcription factor activity"/>
    <property type="evidence" value="ECO:0007669"/>
    <property type="project" value="InterPro"/>
</dbReference>
<accession>A0A0W8IPH7</accession>
<dbReference type="eggNOG" id="COG2186">
    <property type="taxonomic scope" value="Bacteria"/>
</dbReference>
<comment type="caution">
    <text evidence="6">The sequence shown here is derived from an EMBL/GenBank/DDBJ whole genome shotgun (WGS) entry which is preliminary data.</text>
</comment>
<dbReference type="Proteomes" id="UP000053512">
    <property type="component" value="Unassembled WGS sequence"/>
</dbReference>
<name>A0A0W8IPH7_KOCRO</name>
<evidence type="ECO:0000313" key="7">
    <source>
        <dbReference type="Proteomes" id="UP000053512"/>
    </source>
</evidence>
<dbReference type="SUPFAM" id="SSF46785">
    <property type="entry name" value="Winged helix' DNA-binding domain"/>
    <property type="match status" value="1"/>
</dbReference>
<protein>
    <submittedName>
        <fullName evidence="6">GntR family transcriptional regulator</fullName>
    </submittedName>
</protein>
<dbReference type="CDD" id="cd07377">
    <property type="entry name" value="WHTH_GntR"/>
    <property type="match status" value="1"/>
</dbReference>
<sequence>MARKSLVEAVAEELLERILQGEVGPHEALPPEAEIARESDVSRLTVREALKALQAQNIVYVRRGLGTYVNPPEAWTGLEAILKAASRGTASHQVALRLLEVRRMVETGSAALAAVHVTPEDLAAMEDAVQDLERAHGAGDLDEVTRADMAFHDAVLRGSGNPFVPVLLAQLSQLLYAERRATSAFPEVQRHAIEHHRLILAAIGTRDPETARKAMEAHIDQTYADYEHYIGYGTAAGGPGPAQGREPGPAPGHALNSTGDD</sequence>
<gene>
    <name evidence="6" type="ORF">AVL61_01100</name>
</gene>
<dbReference type="InterPro" id="IPR011711">
    <property type="entry name" value="GntR_C"/>
</dbReference>
<dbReference type="Pfam" id="PF07729">
    <property type="entry name" value="FCD"/>
    <property type="match status" value="1"/>
</dbReference>
<evidence type="ECO:0000256" key="2">
    <source>
        <dbReference type="ARBA" id="ARBA00023125"/>
    </source>
</evidence>
<keyword evidence="2" id="KW-0238">DNA-binding</keyword>
<feature type="domain" description="HTH gntR-type" evidence="5">
    <location>
        <begin position="4"/>
        <end position="72"/>
    </location>
</feature>
<dbReference type="AlphaFoldDB" id="A0A0W8IPH7"/>
<evidence type="ECO:0000259" key="5">
    <source>
        <dbReference type="PROSITE" id="PS50949"/>
    </source>
</evidence>
<feature type="region of interest" description="Disordered" evidence="4">
    <location>
        <begin position="234"/>
        <end position="261"/>
    </location>
</feature>
<evidence type="ECO:0000256" key="4">
    <source>
        <dbReference type="SAM" id="MobiDB-lite"/>
    </source>
</evidence>
<keyword evidence="1" id="KW-0805">Transcription regulation</keyword>
<dbReference type="EMBL" id="LQBK01000004">
    <property type="protein sequence ID" value="KUG61552.1"/>
    <property type="molecule type" value="Genomic_DNA"/>
</dbReference>
<dbReference type="Pfam" id="PF00392">
    <property type="entry name" value="GntR"/>
    <property type="match status" value="1"/>
</dbReference>
<evidence type="ECO:0000256" key="3">
    <source>
        <dbReference type="ARBA" id="ARBA00023163"/>
    </source>
</evidence>
<dbReference type="InterPro" id="IPR000524">
    <property type="entry name" value="Tscrpt_reg_HTH_GntR"/>
</dbReference>
<dbReference type="PROSITE" id="PS50949">
    <property type="entry name" value="HTH_GNTR"/>
    <property type="match status" value="1"/>
</dbReference>
<dbReference type="PANTHER" id="PTHR43537:SF5">
    <property type="entry name" value="UXU OPERON TRANSCRIPTIONAL REGULATOR"/>
    <property type="match status" value="1"/>
</dbReference>
<dbReference type="InterPro" id="IPR036390">
    <property type="entry name" value="WH_DNA-bd_sf"/>
</dbReference>
<evidence type="ECO:0000256" key="1">
    <source>
        <dbReference type="ARBA" id="ARBA00023015"/>
    </source>
</evidence>
<dbReference type="RefSeq" id="WP_058872968.1">
    <property type="nucleotide sequence ID" value="NZ_LQBK01000004.1"/>
</dbReference>
<dbReference type="OrthoDB" id="4535513at2"/>
<dbReference type="InterPro" id="IPR008920">
    <property type="entry name" value="TF_FadR/GntR_C"/>
</dbReference>
<dbReference type="PRINTS" id="PR00035">
    <property type="entry name" value="HTHGNTR"/>
</dbReference>
<dbReference type="SMART" id="SM00895">
    <property type="entry name" value="FCD"/>
    <property type="match status" value="1"/>
</dbReference>
<proteinExistence type="predicted"/>
<dbReference type="SMART" id="SM00345">
    <property type="entry name" value="HTH_GNTR"/>
    <property type="match status" value="1"/>
</dbReference>
<dbReference type="Gene3D" id="1.20.120.530">
    <property type="entry name" value="GntR ligand-binding domain-like"/>
    <property type="match status" value="1"/>
</dbReference>
<dbReference type="STRING" id="136273.GY22_01545"/>
<dbReference type="SUPFAM" id="SSF48008">
    <property type="entry name" value="GntR ligand-binding domain-like"/>
    <property type="match status" value="1"/>
</dbReference>